<reference evidence="2" key="1">
    <citation type="submission" date="2016-11" db="UniProtKB">
        <authorList>
            <consortium name="WormBaseParasite"/>
        </authorList>
    </citation>
    <scope>IDENTIFICATION</scope>
</reference>
<keyword evidence="1" id="KW-1185">Reference proteome</keyword>
<protein>
    <submittedName>
        <fullName evidence="2">Uncharacterized protein</fullName>
    </submittedName>
</protein>
<organism evidence="1 2">
    <name type="scientific">Steinernema glaseri</name>
    <dbReference type="NCBI Taxonomy" id="37863"/>
    <lineage>
        <taxon>Eukaryota</taxon>
        <taxon>Metazoa</taxon>
        <taxon>Ecdysozoa</taxon>
        <taxon>Nematoda</taxon>
        <taxon>Chromadorea</taxon>
        <taxon>Rhabditida</taxon>
        <taxon>Tylenchina</taxon>
        <taxon>Panagrolaimomorpha</taxon>
        <taxon>Strongyloidoidea</taxon>
        <taxon>Steinernematidae</taxon>
        <taxon>Steinernema</taxon>
    </lineage>
</organism>
<dbReference type="Proteomes" id="UP000095287">
    <property type="component" value="Unplaced"/>
</dbReference>
<proteinExistence type="predicted"/>
<sequence>MKIEIATDQFFCVSRPLCFFCNTGFGRQETKKAESGELRSPTSLHQLIDTDNPLTAKRDKCKMAQWLLTVSTAERQRIITSTTTESPSLFPQQTSLTLHRILIPHPFTQEQHLAQRSCCCE</sequence>
<evidence type="ECO:0000313" key="1">
    <source>
        <dbReference type="Proteomes" id="UP000095287"/>
    </source>
</evidence>
<dbReference type="WBParaSite" id="L893_g15786.t1">
    <property type="protein sequence ID" value="L893_g15786.t1"/>
    <property type="gene ID" value="L893_g15786"/>
</dbReference>
<accession>A0A1I7YFA9</accession>
<name>A0A1I7YFA9_9BILA</name>
<evidence type="ECO:0000313" key="2">
    <source>
        <dbReference type="WBParaSite" id="L893_g15786.t1"/>
    </source>
</evidence>
<dbReference type="AlphaFoldDB" id="A0A1I7YFA9"/>